<dbReference type="AlphaFoldDB" id="A0AAD9SWS2"/>
<protein>
    <recommendedName>
        <fullName evidence="2">Transcription factor TFIIIC triple barrel domain-containing protein</fullName>
    </recommendedName>
</protein>
<gene>
    <name evidence="3" type="ORF">QTJ16_005326</name>
</gene>
<keyword evidence="4" id="KW-1185">Reference proteome</keyword>
<feature type="region of interest" description="Disordered" evidence="1">
    <location>
        <begin position="384"/>
        <end position="423"/>
    </location>
</feature>
<evidence type="ECO:0000313" key="4">
    <source>
        <dbReference type="Proteomes" id="UP001285354"/>
    </source>
</evidence>
<feature type="compositionally biased region" description="Basic and acidic residues" evidence="1">
    <location>
        <begin position="121"/>
        <end position="142"/>
    </location>
</feature>
<dbReference type="InterPro" id="IPR019481">
    <property type="entry name" value="TFIIIC_triple_barrel"/>
</dbReference>
<dbReference type="Pfam" id="PF10419">
    <property type="entry name" value="TFIIIC_sub6"/>
    <property type="match status" value="1"/>
</dbReference>
<feature type="compositionally biased region" description="Basic and acidic residues" evidence="1">
    <location>
        <begin position="188"/>
        <end position="204"/>
    </location>
</feature>
<proteinExistence type="predicted"/>
<feature type="compositionally biased region" description="Acidic residues" evidence="1">
    <location>
        <begin position="484"/>
        <end position="494"/>
    </location>
</feature>
<evidence type="ECO:0000259" key="2">
    <source>
        <dbReference type="Pfam" id="PF10419"/>
    </source>
</evidence>
<feature type="compositionally biased region" description="Basic and acidic residues" evidence="1">
    <location>
        <begin position="388"/>
        <end position="398"/>
    </location>
</feature>
<sequence length="500" mass="55767">MAEFHAPSMAADASTPPHDPSSFSRPIPTSAEVENEDEWEYEYSTTETEIFYVTLDLTTPDFPGQPRQLVQRDTKKPRYSQPGLGNHKRTPRLPEEVGLKAATVLTIDGDEQLEPEEPEPEPERDAERDGEGEAGREAREELDGFAAKSAPGELPDGSEAPLADPNAEEDEESGEETVLKRVHVPLPKRPDSPDRPQAKEEPLRATEVQILDIHTTRPLVSYDGHVFACRWSENIGTELLFAHHDPTNPLPKLRTIGRVDILAASSARITSTSVRLERKAMQKEQPVQRGPKPKSQISRGVSEARNTQAAFLEKLMQIKEDVGDEDNVTVYVTRRLTNAKWKAQMKALRAVERDRLNEIVKRKRKNNDSAEVDKAKTRLAEMDEEDAEIKKLQDENPDKRKKRKASKLNSGEPTGAKKVKQIDWSKSVLSSNDFINGMDGPADKRTPAADAESMAAGIPDGEDCEGMMQYGSPEGVRFEHGEFSDEDAPGEEDDTHLYGY</sequence>
<feature type="compositionally biased region" description="Acidic residues" evidence="1">
    <location>
        <begin position="108"/>
        <end position="120"/>
    </location>
</feature>
<accession>A0AAD9SWS2</accession>
<dbReference type="Proteomes" id="UP001285354">
    <property type="component" value="Unassembled WGS sequence"/>
</dbReference>
<evidence type="ECO:0000256" key="1">
    <source>
        <dbReference type="SAM" id="MobiDB-lite"/>
    </source>
</evidence>
<feature type="region of interest" description="Disordered" evidence="1">
    <location>
        <begin position="1"/>
        <end position="37"/>
    </location>
</feature>
<dbReference type="Gene3D" id="2.60.40.4370">
    <property type="match status" value="1"/>
</dbReference>
<feature type="region of interest" description="Disordered" evidence="1">
    <location>
        <begin position="276"/>
        <end position="303"/>
    </location>
</feature>
<feature type="domain" description="Transcription factor TFIIIC triple barrel" evidence="2">
    <location>
        <begin position="46"/>
        <end position="276"/>
    </location>
</feature>
<name>A0AAD9SWS2_9HELO</name>
<dbReference type="EMBL" id="JAUBYV010000008">
    <property type="protein sequence ID" value="KAK2624957.1"/>
    <property type="molecule type" value="Genomic_DNA"/>
</dbReference>
<feature type="region of interest" description="Disordered" evidence="1">
    <location>
        <begin position="57"/>
        <end position="204"/>
    </location>
</feature>
<evidence type="ECO:0000313" key="3">
    <source>
        <dbReference type="EMBL" id="KAK2624957.1"/>
    </source>
</evidence>
<feature type="compositionally biased region" description="Acidic residues" evidence="1">
    <location>
        <begin position="166"/>
        <end position="175"/>
    </location>
</feature>
<comment type="caution">
    <text evidence="3">The sequence shown here is derived from an EMBL/GenBank/DDBJ whole genome shotgun (WGS) entry which is preliminary data.</text>
</comment>
<feature type="region of interest" description="Disordered" evidence="1">
    <location>
        <begin position="437"/>
        <end position="500"/>
    </location>
</feature>
<organism evidence="3 4">
    <name type="scientific">Diplocarpon rosae</name>
    <dbReference type="NCBI Taxonomy" id="946125"/>
    <lineage>
        <taxon>Eukaryota</taxon>
        <taxon>Fungi</taxon>
        <taxon>Dikarya</taxon>
        <taxon>Ascomycota</taxon>
        <taxon>Pezizomycotina</taxon>
        <taxon>Leotiomycetes</taxon>
        <taxon>Helotiales</taxon>
        <taxon>Drepanopezizaceae</taxon>
        <taxon>Diplocarpon</taxon>
    </lineage>
</organism>
<reference evidence="3" key="1">
    <citation type="submission" date="2023-06" db="EMBL/GenBank/DDBJ databases">
        <title>Draft genome of Marssonina rosae.</title>
        <authorList>
            <person name="Cheng Q."/>
        </authorList>
    </citation>
    <scope>NUCLEOTIDE SEQUENCE</scope>
    <source>
        <strain evidence="3">R4</strain>
    </source>
</reference>